<proteinExistence type="predicted"/>
<accession>A0A840Z0P8</accession>
<dbReference type="Proteomes" id="UP000554342">
    <property type="component" value="Unassembled WGS sequence"/>
</dbReference>
<evidence type="ECO:0000313" key="1">
    <source>
        <dbReference type="EMBL" id="MBB5719349.1"/>
    </source>
</evidence>
<organism evidence="1 2">
    <name type="scientific">Stakelama sediminis</name>
    <dbReference type="NCBI Taxonomy" id="463200"/>
    <lineage>
        <taxon>Bacteria</taxon>
        <taxon>Pseudomonadati</taxon>
        <taxon>Pseudomonadota</taxon>
        <taxon>Alphaproteobacteria</taxon>
        <taxon>Sphingomonadales</taxon>
        <taxon>Sphingomonadaceae</taxon>
        <taxon>Stakelama</taxon>
    </lineage>
</organism>
<sequence>MTLGFSVGALMRHARGGGALRMGLVRVAENDWLQGECDRDARAAVFDAHPDSVAVLPEGEAAVAELCALLVAPDLAAAARTHWEDLCLLAPGADGQYRLIAAALGFPTDWRLADKMGRPLTAIHAPIHGYAEQLAAGVDHFFATLKAGAIFGRANWFIVASDDWRYLPTDDPATRFAHVTADNAGRALFLRCERQTLRRLPETGAVLFTIGIAVEPLAALETPIVRRVADAVTHISAGEHERRAAPFYADALARYAAARDDLVEAAE</sequence>
<keyword evidence="2" id="KW-1185">Reference proteome</keyword>
<reference evidence="1 2" key="1">
    <citation type="submission" date="2020-08" db="EMBL/GenBank/DDBJ databases">
        <title>Genomic Encyclopedia of Type Strains, Phase IV (KMG-IV): sequencing the most valuable type-strain genomes for metagenomic binning, comparative biology and taxonomic classification.</title>
        <authorList>
            <person name="Goeker M."/>
        </authorList>
    </citation>
    <scope>NUCLEOTIDE SEQUENCE [LARGE SCALE GENOMIC DNA]</scope>
    <source>
        <strain evidence="1 2">DSM 27203</strain>
    </source>
</reference>
<protein>
    <recommendedName>
        <fullName evidence="3">DUF3445 domain-containing protein</fullName>
    </recommendedName>
</protein>
<dbReference type="InterPro" id="IPR021848">
    <property type="entry name" value="HODM_asu-like"/>
</dbReference>
<dbReference type="AlphaFoldDB" id="A0A840Z0P8"/>
<gene>
    <name evidence="1" type="ORF">FHR23_002290</name>
</gene>
<name>A0A840Z0P8_9SPHN</name>
<dbReference type="RefSeq" id="WP_184004026.1">
    <property type="nucleotide sequence ID" value="NZ_BAABIF010000001.1"/>
</dbReference>
<dbReference type="EMBL" id="JACIJI010000004">
    <property type="protein sequence ID" value="MBB5719349.1"/>
    <property type="molecule type" value="Genomic_DNA"/>
</dbReference>
<evidence type="ECO:0000313" key="2">
    <source>
        <dbReference type="Proteomes" id="UP000554342"/>
    </source>
</evidence>
<dbReference type="Pfam" id="PF11927">
    <property type="entry name" value="HODM_asu-like"/>
    <property type="match status" value="1"/>
</dbReference>
<comment type="caution">
    <text evidence="1">The sequence shown here is derived from an EMBL/GenBank/DDBJ whole genome shotgun (WGS) entry which is preliminary data.</text>
</comment>
<evidence type="ECO:0008006" key="3">
    <source>
        <dbReference type="Google" id="ProtNLM"/>
    </source>
</evidence>